<dbReference type="AlphaFoldDB" id="A0A0L0VW28"/>
<comment type="caution">
    <text evidence="1">The sequence shown here is derived from an EMBL/GenBank/DDBJ whole genome shotgun (WGS) entry which is preliminary data.</text>
</comment>
<sequence length="85" mass="9267">MAKNLACSATYASVEQCFSAAADTCGHDRGSLVAKTIERSVSSHQWLVQGVEPDGSFEMTQAVITEATEECRYEKEKGTPDHLKE</sequence>
<reference evidence="2" key="1">
    <citation type="submission" date="2014-03" db="EMBL/GenBank/DDBJ databases">
        <title>The Genome Sequence of Puccinia striiformis f. sp. tritici PST-78.</title>
        <authorList>
            <consortium name="The Broad Institute Genome Sequencing Platform"/>
            <person name="Cuomo C."/>
            <person name="Hulbert S."/>
            <person name="Chen X."/>
            <person name="Walker B."/>
            <person name="Young S.K."/>
            <person name="Zeng Q."/>
            <person name="Gargeya S."/>
            <person name="Fitzgerald M."/>
            <person name="Haas B."/>
            <person name="Abouelleil A."/>
            <person name="Alvarado L."/>
            <person name="Arachchi H.M."/>
            <person name="Berlin A.M."/>
            <person name="Chapman S.B."/>
            <person name="Goldberg J."/>
            <person name="Griggs A."/>
            <person name="Gujja S."/>
            <person name="Hansen M."/>
            <person name="Howarth C."/>
            <person name="Imamovic A."/>
            <person name="Larimer J."/>
            <person name="McCowan C."/>
            <person name="Montmayeur A."/>
            <person name="Murphy C."/>
            <person name="Neiman D."/>
            <person name="Pearson M."/>
            <person name="Priest M."/>
            <person name="Roberts A."/>
            <person name="Saif S."/>
            <person name="Shea T."/>
            <person name="Sisk P."/>
            <person name="Sykes S."/>
            <person name="Wortman J."/>
            <person name="Nusbaum C."/>
            <person name="Birren B."/>
        </authorList>
    </citation>
    <scope>NUCLEOTIDE SEQUENCE [LARGE SCALE GENOMIC DNA]</scope>
    <source>
        <strain evidence="2">race PST-78</strain>
    </source>
</reference>
<evidence type="ECO:0000313" key="2">
    <source>
        <dbReference type="Proteomes" id="UP000054564"/>
    </source>
</evidence>
<proteinExistence type="predicted"/>
<protein>
    <submittedName>
        <fullName evidence="1">Uncharacterized protein</fullName>
    </submittedName>
</protein>
<dbReference type="Proteomes" id="UP000054564">
    <property type="component" value="Unassembled WGS sequence"/>
</dbReference>
<organism evidence="1 2">
    <name type="scientific">Puccinia striiformis f. sp. tritici PST-78</name>
    <dbReference type="NCBI Taxonomy" id="1165861"/>
    <lineage>
        <taxon>Eukaryota</taxon>
        <taxon>Fungi</taxon>
        <taxon>Dikarya</taxon>
        <taxon>Basidiomycota</taxon>
        <taxon>Pucciniomycotina</taxon>
        <taxon>Pucciniomycetes</taxon>
        <taxon>Pucciniales</taxon>
        <taxon>Pucciniaceae</taxon>
        <taxon>Puccinia</taxon>
    </lineage>
</organism>
<name>A0A0L0VW28_9BASI</name>
<evidence type="ECO:0000313" key="1">
    <source>
        <dbReference type="EMBL" id="KNF03412.1"/>
    </source>
</evidence>
<accession>A0A0L0VW28</accession>
<keyword evidence="2" id="KW-1185">Reference proteome</keyword>
<dbReference type="EMBL" id="AJIL01000017">
    <property type="protein sequence ID" value="KNF03412.1"/>
    <property type="molecule type" value="Genomic_DNA"/>
</dbReference>
<gene>
    <name evidence="1" type="ORF">PSTG_03352</name>
</gene>